<proteinExistence type="predicted"/>
<dbReference type="GO" id="GO:0046464">
    <property type="term" value="P:acylglycerol catabolic process"/>
    <property type="evidence" value="ECO:0007669"/>
    <property type="project" value="TreeGrafter"/>
</dbReference>
<feature type="region of interest" description="Disordered" evidence="1">
    <location>
        <begin position="151"/>
        <end position="191"/>
    </location>
</feature>
<comment type="caution">
    <text evidence="3">The sequence shown here is derived from an EMBL/GenBank/DDBJ whole genome shotgun (WGS) entry which is preliminary data.</text>
</comment>
<dbReference type="GO" id="GO:0016020">
    <property type="term" value="C:membrane"/>
    <property type="evidence" value="ECO:0007669"/>
    <property type="project" value="TreeGrafter"/>
</dbReference>
<dbReference type="GO" id="GO:0047372">
    <property type="term" value="F:monoacylglycerol lipase activity"/>
    <property type="evidence" value="ECO:0007669"/>
    <property type="project" value="TreeGrafter"/>
</dbReference>
<gene>
    <name evidence="3" type="ORF">GC722_16765</name>
</gene>
<dbReference type="EMBL" id="WPCU01000010">
    <property type="protein sequence ID" value="MVA77654.1"/>
    <property type="molecule type" value="Genomic_DNA"/>
</dbReference>
<protein>
    <submittedName>
        <fullName evidence="3">Alpha/beta fold hydrolase</fullName>
    </submittedName>
</protein>
<dbReference type="Proteomes" id="UP000435304">
    <property type="component" value="Unassembled WGS sequence"/>
</dbReference>
<dbReference type="InterPro" id="IPR050266">
    <property type="entry name" value="AB_hydrolase_sf"/>
</dbReference>
<evidence type="ECO:0000313" key="3">
    <source>
        <dbReference type="EMBL" id="MVA77654.1"/>
    </source>
</evidence>
<dbReference type="Pfam" id="PF12697">
    <property type="entry name" value="Abhydrolase_6"/>
    <property type="match status" value="1"/>
</dbReference>
<feature type="compositionally biased region" description="Gly residues" evidence="1">
    <location>
        <begin position="58"/>
        <end position="77"/>
    </location>
</feature>
<accession>A0A6A9V255</accession>
<dbReference type="PANTHER" id="PTHR43798">
    <property type="entry name" value="MONOACYLGLYCEROL LIPASE"/>
    <property type="match status" value="1"/>
</dbReference>
<organism evidence="3 4">
    <name type="scientific">Auraticoccus cholistanensis</name>
    <dbReference type="NCBI Taxonomy" id="2656650"/>
    <lineage>
        <taxon>Bacteria</taxon>
        <taxon>Bacillati</taxon>
        <taxon>Actinomycetota</taxon>
        <taxon>Actinomycetes</taxon>
        <taxon>Propionibacteriales</taxon>
        <taxon>Propionibacteriaceae</taxon>
        <taxon>Auraticoccus</taxon>
    </lineage>
</organism>
<keyword evidence="4" id="KW-1185">Reference proteome</keyword>
<dbReference type="PANTHER" id="PTHR43798:SF5">
    <property type="entry name" value="MONOACYLGLYCEROL LIPASE ABHD6"/>
    <property type="match status" value="1"/>
</dbReference>
<feature type="domain" description="AB hydrolase-1" evidence="2">
    <location>
        <begin position="213"/>
        <end position="454"/>
    </location>
</feature>
<evidence type="ECO:0000313" key="4">
    <source>
        <dbReference type="Proteomes" id="UP000435304"/>
    </source>
</evidence>
<reference evidence="3 4" key="1">
    <citation type="submission" date="2019-12" db="EMBL/GenBank/DDBJ databases">
        <title>Auraticoccus cholistani sp. nov., an actinomycete isolated from soil of Cholistan desert.</title>
        <authorList>
            <person name="Cheema M.T."/>
        </authorList>
    </citation>
    <scope>NUCLEOTIDE SEQUENCE [LARGE SCALE GENOMIC DNA]</scope>
    <source>
        <strain evidence="3 4">F435</strain>
    </source>
</reference>
<feature type="region of interest" description="Disordered" evidence="1">
    <location>
        <begin position="1"/>
        <end position="125"/>
    </location>
</feature>
<dbReference type="AlphaFoldDB" id="A0A6A9V255"/>
<dbReference type="InterPro" id="IPR029058">
    <property type="entry name" value="AB_hydrolase_fold"/>
</dbReference>
<sequence>MVGAAGGRGAPALGRRGAPGPGGAAAAGAHPRGGRTHGRDGGAGRPGHLRRGPVAGRGRAGPDGRVGGHGAAAGAGAAGWPARAGVDPDGRRAGRPPRGGAARRPARGRPAHDGPRGHAAALAARRGGARPGWAAAGRVLAVGAGAAHRAPAAGRRPLDGGAGLAGHHRAGPVTRRSSSRGCDAGAVPPTSTSPVLAGHAVHLLESPGEGPLVLFTGGAGIVADYWTAVTELLPGVHWAALDRPGLGGTPWPGTLPTLAESVTLLAEVVRTLGAPAVLVAQSMAGYHVEALARRHPELVAGLVLVDSSVSFYTSPPRELPVALPRTVHRLARRRALRALGGLLHQVGASTLVRDPAQVLRTPALRHPYTDADALAAVVAEYCSWSGQGWDLLGVRSAHPFPDVPVVVLSASSTGGRDWLAKQHRLARMLHARQVVTDEGKHLLMIDQPEMVAEAVESVRRQVARG</sequence>
<dbReference type="SUPFAM" id="SSF53474">
    <property type="entry name" value="alpha/beta-Hydrolases"/>
    <property type="match status" value="1"/>
</dbReference>
<evidence type="ECO:0000256" key="1">
    <source>
        <dbReference type="SAM" id="MobiDB-lite"/>
    </source>
</evidence>
<dbReference type="Gene3D" id="3.40.50.1820">
    <property type="entry name" value="alpha/beta hydrolase"/>
    <property type="match status" value="1"/>
</dbReference>
<evidence type="ECO:0000259" key="2">
    <source>
        <dbReference type="Pfam" id="PF12697"/>
    </source>
</evidence>
<name>A0A6A9V255_9ACTN</name>
<keyword evidence="3" id="KW-0378">Hydrolase</keyword>
<dbReference type="InterPro" id="IPR000073">
    <property type="entry name" value="AB_hydrolase_1"/>
</dbReference>